<dbReference type="Proteomes" id="UP000324222">
    <property type="component" value="Unassembled WGS sequence"/>
</dbReference>
<gene>
    <name evidence="1" type="ORF">E2C01_079421</name>
</gene>
<keyword evidence="2" id="KW-1185">Reference proteome</keyword>
<reference evidence="1 2" key="1">
    <citation type="submission" date="2019-05" db="EMBL/GenBank/DDBJ databases">
        <title>Another draft genome of Portunus trituberculatus and its Hox gene families provides insights of decapod evolution.</title>
        <authorList>
            <person name="Jeong J.-H."/>
            <person name="Song I."/>
            <person name="Kim S."/>
            <person name="Choi T."/>
            <person name="Kim D."/>
            <person name="Ryu S."/>
            <person name="Kim W."/>
        </authorList>
    </citation>
    <scope>NUCLEOTIDE SEQUENCE [LARGE SCALE GENOMIC DNA]</scope>
    <source>
        <tissue evidence="1">Muscle</tissue>
    </source>
</reference>
<protein>
    <submittedName>
        <fullName evidence="1">Uncharacterized protein</fullName>
    </submittedName>
</protein>
<dbReference type="EMBL" id="VSRR010066092">
    <property type="protein sequence ID" value="MPC84676.1"/>
    <property type="molecule type" value="Genomic_DNA"/>
</dbReference>
<comment type="caution">
    <text evidence="1">The sequence shown here is derived from an EMBL/GenBank/DDBJ whole genome shotgun (WGS) entry which is preliminary data.</text>
</comment>
<evidence type="ECO:0000313" key="1">
    <source>
        <dbReference type="EMBL" id="MPC84676.1"/>
    </source>
</evidence>
<name>A0A5B7ISQ3_PORTR</name>
<organism evidence="1 2">
    <name type="scientific">Portunus trituberculatus</name>
    <name type="common">Swimming crab</name>
    <name type="synonym">Neptunus trituberculatus</name>
    <dbReference type="NCBI Taxonomy" id="210409"/>
    <lineage>
        <taxon>Eukaryota</taxon>
        <taxon>Metazoa</taxon>
        <taxon>Ecdysozoa</taxon>
        <taxon>Arthropoda</taxon>
        <taxon>Crustacea</taxon>
        <taxon>Multicrustacea</taxon>
        <taxon>Malacostraca</taxon>
        <taxon>Eumalacostraca</taxon>
        <taxon>Eucarida</taxon>
        <taxon>Decapoda</taxon>
        <taxon>Pleocyemata</taxon>
        <taxon>Brachyura</taxon>
        <taxon>Eubrachyura</taxon>
        <taxon>Portunoidea</taxon>
        <taxon>Portunidae</taxon>
        <taxon>Portuninae</taxon>
        <taxon>Portunus</taxon>
    </lineage>
</organism>
<sequence length="59" mass="6646">MAVYLSSTMNANNLPASAMKRRGNKVSSVIQVPPRLLTKRHSFLLSFFSYFSSHSLRSL</sequence>
<dbReference type="AlphaFoldDB" id="A0A5B7ISQ3"/>
<accession>A0A5B7ISQ3</accession>
<proteinExistence type="predicted"/>
<evidence type="ECO:0000313" key="2">
    <source>
        <dbReference type="Proteomes" id="UP000324222"/>
    </source>
</evidence>